<dbReference type="EMBL" id="JABAHT010000044">
    <property type="protein sequence ID" value="KAF4667999.1"/>
    <property type="molecule type" value="Genomic_DNA"/>
</dbReference>
<reference evidence="1 2" key="1">
    <citation type="submission" date="2020-04" db="EMBL/GenBank/DDBJ databases">
        <title>Perkinsus olseni comparative genomics.</title>
        <authorList>
            <person name="Bogema D.R."/>
        </authorList>
    </citation>
    <scope>NUCLEOTIDE SEQUENCE [LARGE SCALE GENOMIC DNA]</scope>
    <source>
        <strain evidence="1">ATCC PRA-179</strain>
    </source>
</reference>
<dbReference type="OrthoDB" id="10467768at2759"/>
<organism evidence="1 2">
    <name type="scientific">Perkinsus olseni</name>
    <name type="common">Perkinsus atlanticus</name>
    <dbReference type="NCBI Taxonomy" id="32597"/>
    <lineage>
        <taxon>Eukaryota</taxon>
        <taxon>Sar</taxon>
        <taxon>Alveolata</taxon>
        <taxon>Perkinsozoa</taxon>
        <taxon>Perkinsea</taxon>
        <taxon>Perkinsida</taxon>
        <taxon>Perkinsidae</taxon>
        <taxon>Perkinsus</taxon>
    </lineage>
</organism>
<gene>
    <name evidence="1" type="ORF">FOZ61_007298</name>
</gene>
<evidence type="ECO:0000313" key="2">
    <source>
        <dbReference type="Proteomes" id="UP000570595"/>
    </source>
</evidence>
<dbReference type="Proteomes" id="UP000570595">
    <property type="component" value="Unassembled WGS sequence"/>
</dbReference>
<accession>A0A7J6M911</accession>
<proteinExistence type="predicted"/>
<evidence type="ECO:0000313" key="1">
    <source>
        <dbReference type="EMBL" id="KAF4667999.1"/>
    </source>
</evidence>
<name>A0A7J6M911_PEROL</name>
<protein>
    <submittedName>
        <fullName evidence="1">Uncharacterized protein</fullName>
    </submittedName>
</protein>
<sequence length="117" mass="12450">MPGRCQGLIKGKHVSQTHLLDCILQLGGCPGGPARFVTDREVSPACEGLQASTIPKCQACEFLCEPFRPASGHEVADGGVCIDTLSPHVRDGLELFGSHLESHCSLLNESFDDTSSK</sequence>
<dbReference type="AlphaFoldDB" id="A0A7J6M911"/>
<comment type="caution">
    <text evidence="1">The sequence shown here is derived from an EMBL/GenBank/DDBJ whole genome shotgun (WGS) entry which is preliminary data.</text>
</comment>